<protein>
    <recommendedName>
        <fullName evidence="4">Lipoprotein</fullName>
    </recommendedName>
</protein>
<name>A0A7W9ERF9_9SPHN</name>
<evidence type="ECO:0000256" key="1">
    <source>
        <dbReference type="SAM" id="SignalP"/>
    </source>
</evidence>
<evidence type="ECO:0000313" key="3">
    <source>
        <dbReference type="Proteomes" id="UP000537161"/>
    </source>
</evidence>
<feature type="signal peptide" evidence="1">
    <location>
        <begin position="1"/>
        <end position="21"/>
    </location>
</feature>
<keyword evidence="1" id="KW-0732">Signal</keyword>
<gene>
    <name evidence="2" type="ORF">FHR21_002901</name>
</gene>
<organism evidence="2 3">
    <name type="scientific">Sphingopyxis panaciterrulae</name>
    <dbReference type="NCBI Taxonomy" id="462372"/>
    <lineage>
        <taxon>Bacteria</taxon>
        <taxon>Pseudomonadati</taxon>
        <taxon>Pseudomonadota</taxon>
        <taxon>Alphaproteobacteria</taxon>
        <taxon>Sphingomonadales</taxon>
        <taxon>Sphingomonadaceae</taxon>
        <taxon>Sphingopyxis</taxon>
    </lineage>
</organism>
<reference evidence="2 3" key="1">
    <citation type="submission" date="2020-08" db="EMBL/GenBank/DDBJ databases">
        <title>Genomic Encyclopedia of Type Strains, Phase IV (KMG-IV): sequencing the most valuable type-strain genomes for metagenomic binning, comparative biology and taxonomic classification.</title>
        <authorList>
            <person name="Goeker M."/>
        </authorList>
    </citation>
    <scope>NUCLEOTIDE SEQUENCE [LARGE SCALE GENOMIC DNA]</scope>
    <source>
        <strain evidence="2 3">DSM 27163</strain>
    </source>
</reference>
<keyword evidence="3" id="KW-1185">Reference proteome</keyword>
<dbReference type="Proteomes" id="UP000537161">
    <property type="component" value="Unassembled WGS sequence"/>
</dbReference>
<feature type="chain" id="PRO_5031499544" description="Lipoprotein" evidence="1">
    <location>
        <begin position="22"/>
        <end position="149"/>
    </location>
</feature>
<dbReference type="RefSeq" id="WP_184099505.1">
    <property type="nucleotide sequence ID" value="NZ_JACIJH010000010.1"/>
</dbReference>
<sequence>MAKTFPLCAAALLTAALPLIAGCAPAGSAEAGASALTPKQAKTLDKQLAGKVAGKPMNCLPNYRTTDTIRVSDNILLYRSGGNLVYRNDLKGGCPGLARDSDIMVVEQFGSQVCSGDFFHLVDRSSGIRGPTCVFGDFVPYRKPAGDKG</sequence>
<proteinExistence type="predicted"/>
<accession>A0A7W9ERF9</accession>
<evidence type="ECO:0008006" key="4">
    <source>
        <dbReference type="Google" id="ProtNLM"/>
    </source>
</evidence>
<dbReference type="EMBL" id="JACIJH010000010">
    <property type="protein sequence ID" value="MBB5707534.1"/>
    <property type="molecule type" value="Genomic_DNA"/>
</dbReference>
<comment type="caution">
    <text evidence="2">The sequence shown here is derived from an EMBL/GenBank/DDBJ whole genome shotgun (WGS) entry which is preliminary data.</text>
</comment>
<evidence type="ECO:0000313" key="2">
    <source>
        <dbReference type="EMBL" id="MBB5707534.1"/>
    </source>
</evidence>
<dbReference type="PROSITE" id="PS51257">
    <property type="entry name" value="PROKAR_LIPOPROTEIN"/>
    <property type="match status" value="1"/>
</dbReference>
<dbReference type="AlphaFoldDB" id="A0A7W9ERF9"/>